<proteinExistence type="predicted"/>
<dbReference type="OrthoDB" id="5673at2759"/>
<evidence type="ECO:0000256" key="1">
    <source>
        <dbReference type="SAM" id="SignalP"/>
    </source>
</evidence>
<evidence type="ECO:0008006" key="4">
    <source>
        <dbReference type="Google" id="ProtNLM"/>
    </source>
</evidence>
<sequence>MEWLIYAYAFLFTSLTQVKAIARAIFNRTIPAIMFEPAQPIVAQTNYVQPYRTFTPPVKENKDTYGKTLTHFQFPWPIEINGIERVVLSAKGDLQRVLSAYFGSPISVSPIFQTPASSIPVSSEASPSTPITQHRVVHLLCASKLVVVATSTVHLYTPRAASLLLDEKYAIGQCYRVMGQNPEFELDKVWLDNAATGEERVTRRYRLSTEEMMCEIEEVFVDRKMFREESWLYA</sequence>
<feature type="signal peptide" evidence="1">
    <location>
        <begin position="1"/>
        <end position="20"/>
    </location>
</feature>
<evidence type="ECO:0000313" key="3">
    <source>
        <dbReference type="Proteomes" id="UP000030653"/>
    </source>
</evidence>
<dbReference type="GeneID" id="63683908"/>
<dbReference type="Proteomes" id="UP000030653">
    <property type="component" value="Unassembled WGS sequence"/>
</dbReference>
<dbReference type="InterPro" id="IPR028978">
    <property type="entry name" value="Chorismate_lyase_/UTRA_dom_sf"/>
</dbReference>
<gene>
    <name evidence="2" type="ORF">DACRYDRAFT_109246</name>
</gene>
<dbReference type="AlphaFoldDB" id="M5G7R8"/>
<dbReference type="Gene3D" id="3.40.1410.10">
    <property type="entry name" value="Chorismate lyase-like"/>
    <property type="match status" value="1"/>
</dbReference>
<keyword evidence="1" id="KW-0732">Signal</keyword>
<protein>
    <recommendedName>
        <fullName evidence="4">Pyridoxamine 5'-phosphate oxidase Alr4036 family FMN-binding domain-containing protein</fullName>
    </recommendedName>
</protein>
<dbReference type="HOGENOM" id="CLU_1184972_0_0_1"/>
<accession>M5G7R8</accession>
<keyword evidence="3" id="KW-1185">Reference proteome</keyword>
<organism evidence="2 3">
    <name type="scientific">Dacryopinax primogenitus (strain DJM 731)</name>
    <name type="common">Brown rot fungus</name>
    <dbReference type="NCBI Taxonomy" id="1858805"/>
    <lineage>
        <taxon>Eukaryota</taxon>
        <taxon>Fungi</taxon>
        <taxon>Dikarya</taxon>
        <taxon>Basidiomycota</taxon>
        <taxon>Agaricomycotina</taxon>
        <taxon>Dacrymycetes</taxon>
        <taxon>Dacrymycetales</taxon>
        <taxon>Dacrymycetaceae</taxon>
        <taxon>Dacryopinax</taxon>
    </lineage>
</organism>
<reference evidence="2 3" key="1">
    <citation type="journal article" date="2012" name="Science">
        <title>The Paleozoic origin of enzymatic lignin decomposition reconstructed from 31 fungal genomes.</title>
        <authorList>
            <person name="Floudas D."/>
            <person name="Binder M."/>
            <person name="Riley R."/>
            <person name="Barry K."/>
            <person name="Blanchette R.A."/>
            <person name="Henrissat B."/>
            <person name="Martinez A.T."/>
            <person name="Otillar R."/>
            <person name="Spatafora J.W."/>
            <person name="Yadav J.S."/>
            <person name="Aerts A."/>
            <person name="Benoit I."/>
            <person name="Boyd A."/>
            <person name="Carlson A."/>
            <person name="Copeland A."/>
            <person name="Coutinho P.M."/>
            <person name="de Vries R.P."/>
            <person name="Ferreira P."/>
            <person name="Findley K."/>
            <person name="Foster B."/>
            <person name="Gaskell J."/>
            <person name="Glotzer D."/>
            <person name="Gorecki P."/>
            <person name="Heitman J."/>
            <person name="Hesse C."/>
            <person name="Hori C."/>
            <person name="Igarashi K."/>
            <person name="Jurgens J.A."/>
            <person name="Kallen N."/>
            <person name="Kersten P."/>
            <person name="Kohler A."/>
            <person name="Kuees U."/>
            <person name="Kumar T.K.A."/>
            <person name="Kuo A."/>
            <person name="LaButti K."/>
            <person name="Larrondo L.F."/>
            <person name="Lindquist E."/>
            <person name="Ling A."/>
            <person name="Lombard V."/>
            <person name="Lucas S."/>
            <person name="Lundell T."/>
            <person name="Martin R."/>
            <person name="McLaughlin D.J."/>
            <person name="Morgenstern I."/>
            <person name="Morin E."/>
            <person name="Murat C."/>
            <person name="Nagy L.G."/>
            <person name="Nolan M."/>
            <person name="Ohm R.A."/>
            <person name="Patyshakuliyeva A."/>
            <person name="Rokas A."/>
            <person name="Ruiz-Duenas F.J."/>
            <person name="Sabat G."/>
            <person name="Salamov A."/>
            <person name="Samejima M."/>
            <person name="Schmutz J."/>
            <person name="Slot J.C."/>
            <person name="St John F."/>
            <person name="Stenlid J."/>
            <person name="Sun H."/>
            <person name="Sun S."/>
            <person name="Syed K."/>
            <person name="Tsang A."/>
            <person name="Wiebenga A."/>
            <person name="Young D."/>
            <person name="Pisabarro A."/>
            <person name="Eastwood D.C."/>
            <person name="Martin F."/>
            <person name="Cullen D."/>
            <person name="Grigoriev I.V."/>
            <person name="Hibbett D.S."/>
        </authorList>
    </citation>
    <scope>NUCLEOTIDE SEQUENCE [LARGE SCALE GENOMIC DNA]</scope>
    <source>
        <strain evidence="2 3">DJM-731 SS1</strain>
    </source>
</reference>
<dbReference type="RefSeq" id="XP_040626720.1">
    <property type="nucleotide sequence ID" value="XM_040768846.1"/>
</dbReference>
<dbReference type="OMA" id="TITSARC"/>
<dbReference type="EMBL" id="JH795868">
    <property type="protein sequence ID" value="EJT99822.1"/>
    <property type="molecule type" value="Genomic_DNA"/>
</dbReference>
<evidence type="ECO:0000313" key="2">
    <source>
        <dbReference type="EMBL" id="EJT99822.1"/>
    </source>
</evidence>
<name>M5G7R8_DACPD</name>
<feature type="chain" id="PRO_5004067521" description="Pyridoxamine 5'-phosphate oxidase Alr4036 family FMN-binding domain-containing protein" evidence="1">
    <location>
        <begin position="21"/>
        <end position="234"/>
    </location>
</feature>
<dbReference type="SUPFAM" id="SSF64288">
    <property type="entry name" value="Chorismate lyase-like"/>
    <property type="match status" value="1"/>
</dbReference>